<evidence type="ECO:0000256" key="6">
    <source>
        <dbReference type="ARBA" id="ARBA00023018"/>
    </source>
</evidence>
<dbReference type="PRINTS" id="PR00700">
    <property type="entry name" value="PRTYPHPHTASE"/>
</dbReference>
<comment type="subcellular location">
    <subcellularLocation>
        <location evidence="1">Cytoplasmic vesicle</location>
        <location evidence="1">Secretory vesicle membrane</location>
        <topology evidence="1">Single-pass type I membrane protein</topology>
    </subcellularLocation>
    <subcellularLocation>
        <location evidence="11">Synapse</location>
    </subcellularLocation>
</comment>
<dbReference type="EMBL" id="CAKXAJ010025574">
    <property type="protein sequence ID" value="CAH2241250.1"/>
    <property type="molecule type" value="Genomic_DNA"/>
</dbReference>
<reference evidence="16" key="1">
    <citation type="submission" date="2022-03" db="EMBL/GenBank/DDBJ databases">
        <authorList>
            <person name="Lindestad O."/>
        </authorList>
    </citation>
    <scope>NUCLEOTIDE SEQUENCE</scope>
</reference>
<keyword evidence="4" id="KW-0732">Signal</keyword>
<evidence type="ECO:0000256" key="1">
    <source>
        <dbReference type="ARBA" id="ARBA00004212"/>
    </source>
</evidence>
<feature type="compositionally biased region" description="Low complexity" evidence="12">
    <location>
        <begin position="737"/>
        <end position="751"/>
    </location>
</feature>
<dbReference type="GO" id="GO:0030141">
    <property type="term" value="C:secretory granule"/>
    <property type="evidence" value="ECO:0007669"/>
    <property type="project" value="InterPro"/>
</dbReference>
<feature type="compositionally biased region" description="Polar residues" evidence="12">
    <location>
        <begin position="508"/>
        <end position="522"/>
    </location>
</feature>
<dbReference type="PANTHER" id="PTHR46106">
    <property type="entry name" value="IA-2 PROTEIN TYROSINE PHOSPHATASE, ISOFORM C"/>
    <property type="match status" value="1"/>
</dbReference>
<dbReference type="GO" id="GO:0045202">
    <property type="term" value="C:synapse"/>
    <property type="evidence" value="ECO:0007669"/>
    <property type="project" value="UniProtKB-SubCell"/>
</dbReference>
<dbReference type="PROSITE" id="PS50055">
    <property type="entry name" value="TYR_PHOSPHATASE_PTP"/>
    <property type="match status" value="1"/>
</dbReference>
<dbReference type="Pfam" id="PF00102">
    <property type="entry name" value="Y_phosphatase"/>
    <property type="match status" value="1"/>
</dbReference>
<dbReference type="GO" id="GO:0004725">
    <property type="term" value="F:protein tyrosine phosphatase activity"/>
    <property type="evidence" value="ECO:0007669"/>
    <property type="project" value="InterPro"/>
</dbReference>
<dbReference type="GO" id="GO:0051046">
    <property type="term" value="P:regulation of secretion"/>
    <property type="evidence" value="ECO:0007669"/>
    <property type="project" value="TreeGrafter"/>
</dbReference>
<evidence type="ECO:0000256" key="9">
    <source>
        <dbReference type="ARBA" id="ARBA00023180"/>
    </source>
</evidence>
<feature type="region of interest" description="Disordered" evidence="12">
    <location>
        <begin position="706"/>
        <end position="751"/>
    </location>
</feature>
<accession>A0A8S4RTS3</accession>
<organism evidence="16 17">
    <name type="scientific">Pararge aegeria aegeria</name>
    <dbReference type="NCBI Taxonomy" id="348720"/>
    <lineage>
        <taxon>Eukaryota</taxon>
        <taxon>Metazoa</taxon>
        <taxon>Ecdysozoa</taxon>
        <taxon>Arthropoda</taxon>
        <taxon>Hexapoda</taxon>
        <taxon>Insecta</taxon>
        <taxon>Pterygota</taxon>
        <taxon>Neoptera</taxon>
        <taxon>Endopterygota</taxon>
        <taxon>Lepidoptera</taxon>
        <taxon>Glossata</taxon>
        <taxon>Ditrysia</taxon>
        <taxon>Papilionoidea</taxon>
        <taxon>Nymphalidae</taxon>
        <taxon>Satyrinae</taxon>
        <taxon>Satyrini</taxon>
        <taxon>Parargina</taxon>
        <taxon>Pararge</taxon>
    </lineage>
</organism>
<dbReference type="AlphaFoldDB" id="A0A8S4RTS3"/>
<dbReference type="InterPro" id="IPR021613">
    <property type="entry name" value="Receptor_IA-2_dom"/>
</dbReference>
<evidence type="ECO:0000256" key="3">
    <source>
        <dbReference type="ARBA" id="ARBA00022692"/>
    </source>
</evidence>
<gene>
    <name evidence="16" type="primary">jg3313</name>
    <name evidence="16" type="ORF">PAEG_LOCUS17699</name>
</gene>
<dbReference type="InterPro" id="IPR000387">
    <property type="entry name" value="Tyr_Pase_dom"/>
</dbReference>
<dbReference type="InterPro" id="IPR033522">
    <property type="entry name" value="IA-2/IA-2_beta"/>
</dbReference>
<dbReference type="InterPro" id="IPR038112">
    <property type="entry name" value="Receptor_IA-2_ectodomain_sf"/>
</dbReference>
<dbReference type="PROSITE" id="PS50056">
    <property type="entry name" value="TYR_PHOSPHATASE_2"/>
    <property type="match status" value="1"/>
</dbReference>
<dbReference type="OrthoDB" id="9880441at2759"/>
<dbReference type="Pfam" id="PF11548">
    <property type="entry name" value="Receptor_IA-2"/>
    <property type="match status" value="1"/>
</dbReference>
<evidence type="ECO:0000313" key="16">
    <source>
        <dbReference type="EMBL" id="CAH2241250.1"/>
    </source>
</evidence>
<dbReference type="InterPro" id="IPR029021">
    <property type="entry name" value="Prot-tyrosine_phosphatase-like"/>
</dbReference>
<dbReference type="PANTHER" id="PTHR46106:SF4">
    <property type="entry name" value="IA-2 PROTEIN TYROSINE PHOSPHATASE, ISOFORM C"/>
    <property type="match status" value="1"/>
</dbReference>
<keyword evidence="17" id="KW-1185">Reference proteome</keyword>
<dbReference type="GO" id="GO:0030658">
    <property type="term" value="C:transport vesicle membrane"/>
    <property type="evidence" value="ECO:0007669"/>
    <property type="project" value="UniProtKB-SubCell"/>
</dbReference>
<feature type="region of interest" description="Disordered" evidence="12">
    <location>
        <begin position="508"/>
        <end position="527"/>
    </location>
</feature>
<keyword evidence="7 13" id="KW-0472">Membrane</keyword>
<dbReference type="SMART" id="SM00194">
    <property type="entry name" value="PTPc"/>
    <property type="match status" value="1"/>
</dbReference>
<keyword evidence="2" id="KW-0597">Phosphoprotein</keyword>
<keyword evidence="6" id="KW-0770">Synapse</keyword>
<proteinExistence type="predicted"/>
<evidence type="ECO:0000313" key="17">
    <source>
        <dbReference type="Proteomes" id="UP000838756"/>
    </source>
</evidence>
<evidence type="ECO:0000256" key="7">
    <source>
        <dbReference type="ARBA" id="ARBA00023136"/>
    </source>
</evidence>
<dbReference type="Gene3D" id="3.90.190.10">
    <property type="entry name" value="Protein tyrosine phosphatase superfamily"/>
    <property type="match status" value="1"/>
</dbReference>
<evidence type="ECO:0000256" key="10">
    <source>
        <dbReference type="ARBA" id="ARBA00023329"/>
    </source>
</evidence>
<dbReference type="FunFam" id="3.90.190.10:FF:000017">
    <property type="entry name" value="receptor-type tyrosine-protein phosphatase-like N isoform X2"/>
    <property type="match status" value="1"/>
</dbReference>
<evidence type="ECO:0000256" key="11">
    <source>
        <dbReference type="ARBA" id="ARBA00034103"/>
    </source>
</evidence>
<dbReference type="SUPFAM" id="SSF52799">
    <property type="entry name" value="(Phosphotyrosine protein) phosphatases II"/>
    <property type="match status" value="1"/>
</dbReference>
<evidence type="ECO:0000256" key="8">
    <source>
        <dbReference type="ARBA" id="ARBA00023170"/>
    </source>
</evidence>
<keyword evidence="5 13" id="KW-1133">Transmembrane helix</keyword>
<dbReference type="GO" id="GO:0009653">
    <property type="term" value="P:anatomical structure morphogenesis"/>
    <property type="evidence" value="ECO:0007669"/>
    <property type="project" value="UniProtKB-ARBA"/>
</dbReference>
<evidence type="ECO:0000259" key="15">
    <source>
        <dbReference type="PROSITE" id="PS50056"/>
    </source>
</evidence>
<feature type="region of interest" description="Disordered" evidence="12">
    <location>
        <begin position="1053"/>
        <end position="1074"/>
    </location>
</feature>
<protein>
    <submittedName>
        <fullName evidence="16">Jg3313 protein</fullName>
    </submittedName>
</protein>
<dbReference type="GO" id="GO:0048666">
    <property type="term" value="P:neuron development"/>
    <property type="evidence" value="ECO:0007669"/>
    <property type="project" value="UniProtKB-ARBA"/>
</dbReference>
<feature type="compositionally biased region" description="Polar residues" evidence="12">
    <location>
        <begin position="707"/>
        <end position="716"/>
    </location>
</feature>
<keyword evidence="8" id="KW-0675">Receptor</keyword>
<sequence>MKTDADNGFKMLIGGAPVYTVNLTPRDTSDLFQNGNVPVLLAVLNDVMGRMCWREALWALALFSTLAPSHADGNIGCLFSSSLCIEGVEWCYDDFAFGKCIPVYESEPEEGALYRYDMSSSQLQWFERELQQLATRGYRWEHAYTQCVLQSMLYALRRHLNPANVNSKLCDHFTDPKLNTAPPGEGDETIEIDPDETAYVRFTPNSQLADSDYANEVYNPPFTPEEDPSTYLAQGEVPVVNDDLEAGDTPSDKLRDLMLMTGIEESPVIMPFEGFRERIQAEQMARDAIDSVPSEFVDKEKKSLAETKIERPSSDNDLKDEERLGAHFRQFKTKPLPNTAEYIVSNQFSPLDAEVRSNALEKYKQSFAEKNFPFEYENPGDIQEQRVYYEEDGADEFPIDAGSGDLDSYHGKDSNTKLRNPKYREYLMNYWRDITAARLNAKENLYAEGGPLKPDELQGENTNFYLSEDFQDLLNREWGFKRRERDDVKKPGPRLDAKTLMILYNNKSGTARKSNQQHSNKPNHNHNDYDYDPSYTFVTFHNRFLTDWATGMSFIERLEQMLGLEKNTFTNPRVDPYEVTFKVEKNSKGYDAAEVGKRIDAIKDQVRVETGAQIDTIGIGDRSKHPVISHPIVQEPRFFGLSLPVLFALIGSMSVLIVGAVIVAVMLRHDIVGSKRKMQGLSSAAEIDAEATRDYQELCRARMSGKWTGQQTTAAPSHTAEPPQRITSLSREPDGNSPSTRSSTSSWSEEPALTNMDISTGHMVLAYMEDHLRNKDRLEQEWRALCAYEAEPCATNAALKPDNNGKNRYADMLPYDHSRVTLNMLSNHLGSDYINASTITDHDPRNPAYIAATGPLAHTTPDFWQLVWEQGSVVMVMLTRLTENGQQLCHRYWPEEGSELYHIYEVHLVSEHIWCDDYLVRSFYLKNQRTGETRTVTQFHFLSWPENGVPSSTKALLEFRRKVNKSYRGRSCPIVVHCSDGAGRTGTYCLIDMVLNRMAKGAKEIDIAATLEHIRDQRPRTVATKQQFEFVLMAVAEEVHAILKALPAHLQQLQEKKEKEKEKEKEGSEKEKPN</sequence>
<evidence type="ECO:0000256" key="2">
    <source>
        <dbReference type="ARBA" id="ARBA00022553"/>
    </source>
</evidence>
<dbReference type="Proteomes" id="UP000838756">
    <property type="component" value="Unassembled WGS sequence"/>
</dbReference>
<dbReference type="Gene3D" id="3.30.70.2470">
    <property type="entry name" value="Protein-tyrosine phosphatase receptor IA-2 ectodomain"/>
    <property type="match status" value="1"/>
</dbReference>
<dbReference type="InterPro" id="IPR016130">
    <property type="entry name" value="Tyr_Pase_AS"/>
</dbReference>
<evidence type="ECO:0000256" key="13">
    <source>
        <dbReference type="SAM" id="Phobius"/>
    </source>
</evidence>
<dbReference type="SMART" id="SM00404">
    <property type="entry name" value="PTPc_motif"/>
    <property type="match status" value="1"/>
</dbReference>
<evidence type="ECO:0000256" key="4">
    <source>
        <dbReference type="ARBA" id="ARBA00022729"/>
    </source>
</evidence>
<feature type="domain" description="Tyrosine-protein phosphatase" evidence="14">
    <location>
        <begin position="778"/>
        <end position="1038"/>
    </location>
</feature>
<feature type="domain" description="Tyrosine specific protein phosphatases" evidence="15">
    <location>
        <begin position="957"/>
        <end position="1029"/>
    </location>
</feature>
<evidence type="ECO:0000256" key="5">
    <source>
        <dbReference type="ARBA" id="ARBA00022989"/>
    </source>
</evidence>
<keyword evidence="3 13" id="KW-0812">Transmembrane</keyword>
<comment type="caution">
    <text evidence="16">The sequence shown here is derived from an EMBL/GenBank/DDBJ whole genome shotgun (WGS) entry which is preliminary data.</text>
</comment>
<evidence type="ECO:0000256" key="12">
    <source>
        <dbReference type="SAM" id="MobiDB-lite"/>
    </source>
</evidence>
<dbReference type="InterPro" id="IPR000242">
    <property type="entry name" value="PTP_cat"/>
</dbReference>
<feature type="compositionally biased region" description="Basic and acidic residues" evidence="12">
    <location>
        <begin position="1054"/>
        <end position="1074"/>
    </location>
</feature>
<keyword evidence="10" id="KW-0968">Cytoplasmic vesicle</keyword>
<dbReference type="InterPro" id="IPR003595">
    <property type="entry name" value="Tyr_Pase_cat"/>
</dbReference>
<keyword evidence="9" id="KW-0325">Glycoprotein</keyword>
<name>A0A8S4RTS3_9NEOP</name>
<evidence type="ECO:0000259" key="14">
    <source>
        <dbReference type="PROSITE" id="PS50055"/>
    </source>
</evidence>
<feature type="transmembrane region" description="Helical" evidence="13">
    <location>
        <begin position="638"/>
        <end position="667"/>
    </location>
</feature>
<dbReference type="PROSITE" id="PS00383">
    <property type="entry name" value="TYR_PHOSPHATASE_1"/>
    <property type="match status" value="1"/>
</dbReference>